<dbReference type="Proteomes" id="UP000070399">
    <property type="component" value="Unassembled WGS sequence"/>
</dbReference>
<proteinExistence type="predicted"/>
<sequence length="145" mass="17127">MKPQIRYSKDFLGIKTSENPTITHGYWTELTPDNKITVSSTATYEYPRRIVIENFTFQAHDRDIEIRLADNRVEEVGLLVNIARLIDIGHKNYDNAKLILYWPDHLGERDFDHLTIYNTEQSTTQIVGKSWENTSFYRWRSSEEN</sequence>
<protein>
    <submittedName>
        <fullName evidence="1">Uncharacterized protein</fullName>
    </submittedName>
</protein>
<keyword evidence="2" id="KW-1185">Reference proteome</keyword>
<name>A0A133VS79_9EURY</name>
<gene>
    <name evidence="1" type="ORF">AKJ35_01110</name>
</gene>
<dbReference type="EMBL" id="LHYO01000009">
    <property type="protein sequence ID" value="KXB09275.1"/>
    <property type="molecule type" value="Genomic_DNA"/>
</dbReference>
<dbReference type="AlphaFoldDB" id="A0A133VS79"/>
<evidence type="ECO:0000313" key="1">
    <source>
        <dbReference type="EMBL" id="KXB09275.1"/>
    </source>
</evidence>
<comment type="caution">
    <text evidence="1">The sequence shown here is derived from an EMBL/GenBank/DDBJ whole genome shotgun (WGS) entry which is preliminary data.</text>
</comment>
<evidence type="ECO:0000313" key="2">
    <source>
        <dbReference type="Proteomes" id="UP000070399"/>
    </source>
</evidence>
<organism evidence="1 2">
    <name type="scientific">candidate division MSBL1 archaeon SCGC-AAA833F18</name>
    <dbReference type="NCBI Taxonomy" id="1698257"/>
    <lineage>
        <taxon>Archaea</taxon>
        <taxon>Methanobacteriati</taxon>
        <taxon>Methanobacteriota</taxon>
        <taxon>candidate division MSBL1</taxon>
    </lineage>
</organism>
<accession>A0A133VS79</accession>
<reference evidence="1 2" key="1">
    <citation type="journal article" date="2016" name="Sci. Rep.">
        <title>Metabolic traits of an uncultured archaeal lineage -MSBL1- from brine pools of the Red Sea.</title>
        <authorList>
            <person name="Mwirichia R."/>
            <person name="Alam I."/>
            <person name="Rashid M."/>
            <person name="Vinu M."/>
            <person name="Ba-Alawi W."/>
            <person name="Anthony Kamau A."/>
            <person name="Kamanda Ngugi D."/>
            <person name="Goker M."/>
            <person name="Klenk H.P."/>
            <person name="Bajic V."/>
            <person name="Stingl U."/>
        </authorList>
    </citation>
    <scope>NUCLEOTIDE SEQUENCE [LARGE SCALE GENOMIC DNA]</scope>
    <source>
        <strain evidence="1">SCGC-AAA833F18</strain>
    </source>
</reference>